<evidence type="ECO:0000313" key="2">
    <source>
        <dbReference type="Proteomes" id="UP000478052"/>
    </source>
</evidence>
<name>A0A6G0Y8I6_APHCR</name>
<accession>A0A6G0Y8I6</accession>
<keyword evidence="2" id="KW-1185">Reference proteome</keyword>
<gene>
    <name evidence="1" type="ORF">FWK35_00023283</name>
</gene>
<protein>
    <submittedName>
        <fullName evidence="1">Zinc finger MYM-type protein 1-like</fullName>
    </submittedName>
</protein>
<sequence>MKSRFSTQSLELAQSVESFFELDYEKSSYFINSYKSLFNIDKDALKCELKVAKNNSISGTNIETKTQSQLLKSIIQQEVYPNIAFAIPISSAMCERSFSCMRRIKPYIRSTMTQN</sequence>
<dbReference type="Proteomes" id="UP000478052">
    <property type="component" value="Unassembled WGS sequence"/>
</dbReference>
<dbReference type="AlphaFoldDB" id="A0A6G0Y8I6"/>
<dbReference type="EMBL" id="VUJU01005533">
    <property type="protein sequence ID" value="KAF0750952.1"/>
    <property type="molecule type" value="Genomic_DNA"/>
</dbReference>
<reference evidence="1 2" key="1">
    <citation type="submission" date="2019-08" db="EMBL/GenBank/DDBJ databases">
        <title>Whole genome of Aphis craccivora.</title>
        <authorList>
            <person name="Voronova N.V."/>
            <person name="Shulinski R.S."/>
            <person name="Bandarenka Y.V."/>
            <person name="Zhorov D.G."/>
            <person name="Warner D."/>
        </authorList>
    </citation>
    <scope>NUCLEOTIDE SEQUENCE [LARGE SCALE GENOMIC DNA]</scope>
    <source>
        <strain evidence="1">180601</strain>
        <tissue evidence="1">Whole Body</tissue>
    </source>
</reference>
<organism evidence="1 2">
    <name type="scientific">Aphis craccivora</name>
    <name type="common">Cowpea aphid</name>
    <dbReference type="NCBI Taxonomy" id="307492"/>
    <lineage>
        <taxon>Eukaryota</taxon>
        <taxon>Metazoa</taxon>
        <taxon>Ecdysozoa</taxon>
        <taxon>Arthropoda</taxon>
        <taxon>Hexapoda</taxon>
        <taxon>Insecta</taxon>
        <taxon>Pterygota</taxon>
        <taxon>Neoptera</taxon>
        <taxon>Paraneoptera</taxon>
        <taxon>Hemiptera</taxon>
        <taxon>Sternorrhyncha</taxon>
        <taxon>Aphidomorpha</taxon>
        <taxon>Aphidoidea</taxon>
        <taxon>Aphididae</taxon>
        <taxon>Aphidini</taxon>
        <taxon>Aphis</taxon>
        <taxon>Aphis</taxon>
    </lineage>
</organism>
<dbReference type="OrthoDB" id="10068424at2759"/>
<comment type="caution">
    <text evidence="1">The sequence shown here is derived from an EMBL/GenBank/DDBJ whole genome shotgun (WGS) entry which is preliminary data.</text>
</comment>
<evidence type="ECO:0000313" key="1">
    <source>
        <dbReference type="EMBL" id="KAF0750952.1"/>
    </source>
</evidence>
<feature type="non-terminal residue" evidence="1">
    <location>
        <position position="115"/>
    </location>
</feature>
<proteinExistence type="predicted"/>